<dbReference type="EMBL" id="LN890655">
    <property type="protein sequence ID" value="CUS03636.2"/>
    <property type="molecule type" value="Genomic_DNA"/>
</dbReference>
<name>A0A160T1B9_9CHLR</name>
<keyword evidence="1" id="KW-0472">Membrane</keyword>
<evidence type="ECO:0000256" key="1">
    <source>
        <dbReference type="SAM" id="Phobius"/>
    </source>
</evidence>
<gene>
    <name evidence="2" type="ORF">CFX0092_A1758</name>
</gene>
<keyword evidence="3" id="KW-1185">Reference proteome</keyword>
<evidence type="ECO:0000313" key="3">
    <source>
        <dbReference type="Proteomes" id="UP000215027"/>
    </source>
</evidence>
<accession>A0A160T1B9</accession>
<dbReference type="OrthoDB" id="3543083at2"/>
<keyword evidence="1" id="KW-1133">Transmembrane helix</keyword>
<feature type="transmembrane region" description="Helical" evidence="1">
    <location>
        <begin position="177"/>
        <end position="195"/>
    </location>
</feature>
<dbReference type="Proteomes" id="UP000215027">
    <property type="component" value="Chromosome I"/>
</dbReference>
<dbReference type="KEGG" id="pbf:CFX0092_A1758"/>
<dbReference type="AlphaFoldDB" id="A0A160T1B9"/>
<sequence>MRKYAAFLVIVLLLALVPAVLAGGWAVVTLDEAPGEIHAGQPWTVSFMVMQHGQTPVHRLDAKSPIEPLLVAENPATGQRVEIVATPTKKVGQFVAEVTFPSEGAWTWTIFPNPLAGETLFEPLNVLPALAAPEVKAQPVPAADLEAAPAVQPVVADPQPAPSTGVTAGNGGAVATGLRWVALIVVAIAALLFVVQNRRRGAPQPQAQVES</sequence>
<protein>
    <submittedName>
        <fullName evidence="2">Uncharacterized protein</fullName>
    </submittedName>
</protein>
<keyword evidence="1" id="KW-0812">Transmembrane</keyword>
<proteinExistence type="predicted"/>
<organism evidence="2 3">
    <name type="scientific">Candidatus Promineifilum breve</name>
    <dbReference type="NCBI Taxonomy" id="1806508"/>
    <lineage>
        <taxon>Bacteria</taxon>
        <taxon>Bacillati</taxon>
        <taxon>Chloroflexota</taxon>
        <taxon>Ardenticatenia</taxon>
        <taxon>Candidatus Promineifilales</taxon>
        <taxon>Candidatus Promineifilaceae</taxon>
        <taxon>Candidatus Promineifilum</taxon>
    </lineage>
</organism>
<reference evidence="2" key="1">
    <citation type="submission" date="2016-01" db="EMBL/GenBank/DDBJ databases">
        <authorList>
            <person name="Mcilroy J.S."/>
            <person name="Karst M S."/>
            <person name="Albertsen M."/>
        </authorList>
    </citation>
    <scope>NUCLEOTIDE SEQUENCE</scope>
    <source>
        <strain evidence="2">Cfx-K</strain>
    </source>
</reference>
<dbReference type="RefSeq" id="WP_095043093.1">
    <property type="nucleotide sequence ID" value="NZ_LN890655.1"/>
</dbReference>
<evidence type="ECO:0000313" key="2">
    <source>
        <dbReference type="EMBL" id="CUS03636.2"/>
    </source>
</evidence>